<reference evidence="2 3" key="1">
    <citation type="submission" date="2019-03" db="EMBL/GenBank/DDBJ databases">
        <title>Genomic Encyclopedia of Type Strains, Phase IV (KMG-IV): sequencing the most valuable type-strain genomes for metagenomic binning, comparative biology and taxonomic classification.</title>
        <authorList>
            <person name="Goeker M."/>
        </authorList>
    </citation>
    <scope>NUCLEOTIDE SEQUENCE [LARGE SCALE GENOMIC DNA]</scope>
    <source>
        <strain evidence="2 3">DSM 101483</strain>
    </source>
</reference>
<dbReference type="Proteomes" id="UP000295506">
    <property type="component" value="Unassembled WGS sequence"/>
</dbReference>
<accession>A0AA94PXS7</accession>
<evidence type="ECO:0000259" key="1">
    <source>
        <dbReference type="Pfam" id="PF00881"/>
    </source>
</evidence>
<comment type="caution">
    <text evidence="2">The sequence shown here is derived from an EMBL/GenBank/DDBJ whole genome shotgun (WGS) entry which is preliminary data.</text>
</comment>
<evidence type="ECO:0000313" key="3">
    <source>
        <dbReference type="Proteomes" id="UP000295506"/>
    </source>
</evidence>
<dbReference type="RefSeq" id="WP_133987066.1">
    <property type="nucleotide sequence ID" value="NZ_CP014206.1"/>
</dbReference>
<name>A0AA94PXS7_9BACT</name>
<dbReference type="InterPro" id="IPR029479">
    <property type="entry name" value="Nitroreductase"/>
</dbReference>
<organism evidence="2 3">
    <name type="scientific">Pseudodesulfovibrio indicus</name>
    <dbReference type="NCBI Taxonomy" id="1716143"/>
    <lineage>
        <taxon>Bacteria</taxon>
        <taxon>Pseudomonadati</taxon>
        <taxon>Thermodesulfobacteriota</taxon>
        <taxon>Desulfovibrionia</taxon>
        <taxon>Desulfovibrionales</taxon>
        <taxon>Desulfovibrionaceae</taxon>
    </lineage>
</organism>
<dbReference type="Gene3D" id="3.40.109.10">
    <property type="entry name" value="NADH Oxidase"/>
    <property type="match status" value="1"/>
</dbReference>
<sequence>MPNLDSPRPRHSQRAFGKQKFNVVKKRYLPRPNVSCGESFWSVVENRRTRREFESISIDFLASLLWYSAHPRKVRKDEQGFETQFRPPPSAGGLHPIEILVVRPDDSGWLPYVYDPKAHCLCQIGVDDAKVSSFVYDVEDVIPIQNGTILWLAANFEKTRAKYHNADSLVWRDAGVLIGHMALVAEALSLSYCPLGITGEPMVSELLSSTGLVGVGGAVIGEQVP</sequence>
<dbReference type="GO" id="GO:0016491">
    <property type="term" value="F:oxidoreductase activity"/>
    <property type="evidence" value="ECO:0007669"/>
    <property type="project" value="InterPro"/>
</dbReference>
<dbReference type="AlphaFoldDB" id="A0AA94PXS7"/>
<protein>
    <submittedName>
        <fullName evidence="2">SagB-type dehydrogenase family enzyme</fullName>
    </submittedName>
</protein>
<dbReference type="EMBL" id="SOBK01000001">
    <property type="protein sequence ID" value="TDT92029.1"/>
    <property type="molecule type" value="Genomic_DNA"/>
</dbReference>
<feature type="domain" description="Nitroreductase" evidence="1">
    <location>
        <begin position="45"/>
        <end position="208"/>
    </location>
</feature>
<dbReference type="PANTHER" id="PTHR43745">
    <property type="entry name" value="NITROREDUCTASE MJ1384-RELATED"/>
    <property type="match status" value="1"/>
</dbReference>
<gene>
    <name evidence="2" type="ORF">EDC59_101433</name>
</gene>
<dbReference type="SUPFAM" id="SSF55469">
    <property type="entry name" value="FMN-dependent nitroreductase-like"/>
    <property type="match status" value="1"/>
</dbReference>
<evidence type="ECO:0000313" key="2">
    <source>
        <dbReference type="EMBL" id="TDT92029.1"/>
    </source>
</evidence>
<dbReference type="InterPro" id="IPR052544">
    <property type="entry name" value="Bacteriocin_Proc_Enz"/>
</dbReference>
<dbReference type="Pfam" id="PF00881">
    <property type="entry name" value="Nitroreductase"/>
    <property type="match status" value="1"/>
</dbReference>
<dbReference type="InterPro" id="IPR000415">
    <property type="entry name" value="Nitroreductase-like"/>
</dbReference>
<dbReference type="PANTHER" id="PTHR43745:SF2">
    <property type="entry name" value="NITROREDUCTASE MJ1384-RELATED"/>
    <property type="match status" value="1"/>
</dbReference>
<proteinExistence type="predicted"/>